<reference evidence="3" key="2">
    <citation type="submission" date="2025-08" db="UniProtKB">
        <authorList>
            <consortium name="Ensembl"/>
        </authorList>
    </citation>
    <scope>IDENTIFICATION</scope>
</reference>
<feature type="compositionally biased region" description="Basic and acidic residues" evidence="1">
    <location>
        <begin position="112"/>
        <end position="148"/>
    </location>
</feature>
<dbReference type="Gene3D" id="2.30.29.30">
    <property type="entry name" value="Pleckstrin-homology domain (PH domain)/Phosphotyrosine-binding domain (PTB)"/>
    <property type="match status" value="1"/>
</dbReference>
<reference evidence="3" key="3">
    <citation type="submission" date="2025-09" db="UniProtKB">
        <authorList>
            <consortium name="Ensembl"/>
        </authorList>
    </citation>
    <scope>IDENTIFICATION</scope>
</reference>
<evidence type="ECO:0000256" key="1">
    <source>
        <dbReference type="SAM" id="MobiDB-lite"/>
    </source>
</evidence>
<feature type="domain" description="PH" evidence="2">
    <location>
        <begin position="13"/>
        <end position="99"/>
    </location>
</feature>
<dbReference type="Pfam" id="PF00169">
    <property type="entry name" value="PH"/>
    <property type="match status" value="1"/>
</dbReference>
<sequence>MSRRRVSCKALGRGDCEGWLWRKRDAKGYFSQKWKKYWFVLKDTCLYWYINEEKAEGFVSLPEFKIDRASECRKKYAFKACHPKVKSFYFAADGVDDMNRGRRLRGAGAGRRVHDGRGRLHPPRSEERPVAHGDAEADPHGNPRRETPQLHAATRQQPTHTPRAFRQSFLRRAEDPQLNERLHRLRILTSTLKVLPNSRLERKTSEVAAQLRERRRELYLP</sequence>
<dbReference type="OMA" id="EMNKWIR"/>
<evidence type="ECO:0000313" key="4">
    <source>
        <dbReference type="Proteomes" id="UP000472267"/>
    </source>
</evidence>
<evidence type="ECO:0000313" key="3">
    <source>
        <dbReference type="Ensembl" id="ENSSFAP00005019889.1"/>
    </source>
</evidence>
<dbReference type="Proteomes" id="UP000472267">
    <property type="component" value="Chromosome 9"/>
</dbReference>
<dbReference type="PANTHER" id="PTHR12844:SF21">
    <property type="entry name" value="CONNECTOR ENHANCER OF KINASE SUPPRESSOR OF RAS 2"/>
    <property type="match status" value="1"/>
</dbReference>
<organism evidence="3 4">
    <name type="scientific">Salarias fasciatus</name>
    <name type="common">Jewelled blenny</name>
    <name type="synonym">Blennius fasciatus</name>
    <dbReference type="NCBI Taxonomy" id="181472"/>
    <lineage>
        <taxon>Eukaryota</taxon>
        <taxon>Metazoa</taxon>
        <taxon>Chordata</taxon>
        <taxon>Craniata</taxon>
        <taxon>Vertebrata</taxon>
        <taxon>Euteleostomi</taxon>
        <taxon>Actinopterygii</taxon>
        <taxon>Neopterygii</taxon>
        <taxon>Teleostei</taxon>
        <taxon>Neoteleostei</taxon>
        <taxon>Acanthomorphata</taxon>
        <taxon>Ovalentaria</taxon>
        <taxon>Blenniimorphae</taxon>
        <taxon>Blenniiformes</taxon>
        <taxon>Blennioidei</taxon>
        <taxon>Blenniidae</taxon>
        <taxon>Salariinae</taxon>
        <taxon>Salarias</taxon>
    </lineage>
</organism>
<protein>
    <recommendedName>
        <fullName evidence="2">PH domain-containing protein</fullName>
    </recommendedName>
</protein>
<dbReference type="InParanoid" id="A0A672H249"/>
<evidence type="ECO:0000259" key="2">
    <source>
        <dbReference type="PROSITE" id="PS50003"/>
    </source>
</evidence>
<dbReference type="InterPro" id="IPR051566">
    <property type="entry name" value="CNKSR"/>
</dbReference>
<dbReference type="AlphaFoldDB" id="A0A672H249"/>
<dbReference type="InterPro" id="IPR001849">
    <property type="entry name" value="PH_domain"/>
</dbReference>
<dbReference type="Ensembl" id="ENSSFAT00005020674.1">
    <property type="protein sequence ID" value="ENSSFAP00005019889.1"/>
    <property type="gene ID" value="ENSSFAG00005010387.1"/>
</dbReference>
<name>A0A672H249_SALFA</name>
<accession>A0A672H249</accession>
<keyword evidence="4" id="KW-1185">Reference proteome</keyword>
<proteinExistence type="predicted"/>
<dbReference type="PANTHER" id="PTHR12844">
    <property type="entry name" value="CONNECTOR ENCHANCER OF KINASE SUPPRESSOR OF RAS"/>
    <property type="match status" value="1"/>
</dbReference>
<dbReference type="SMART" id="SM00233">
    <property type="entry name" value="PH"/>
    <property type="match status" value="1"/>
</dbReference>
<dbReference type="PROSITE" id="PS50003">
    <property type="entry name" value="PH_DOMAIN"/>
    <property type="match status" value="1"/>
</dbReference>
<dbReference type="InterPro" id="IPR011993">
    <property type="entry name" value="PH-like_dom_sf"/>
</dbReference>
<feature type="region of interest" description="Disordered" evidence="1">
    <location>
        <begin position="103"/>
        <end position="162"/>
    </location>
</feature>
<dbReference type="SUPFAM" id="SSF50729">
    <property type="entry name" value="PH domain-like"/>
    <property type="match status" value="1"/>
</dbReference>
<reference evidence="3" key="1">
    <citation type="submission" date="2019-06" db="EMBL/GenBank/DDBJ databases">
        <authorList>
            <consortium name="Wellcome Sanger Institute Data Sharing"/>
        </authorList>
    </citation>
    <scope>NUCLEOTIDE SEQUENCE [LARGE SCALE GENOMIC DNA]</scope>
</reference>